<dbReference type="InterPro" id="IPR008593">
    <property type="entry name" value="Dam_MeTrfase"/>
</dbReference>
<evidence type="ECO:0000313" key="1">
    <source>
        <dbReference type="EMBL" id="MDI5830654.1"/>
    </source>
</evidence>
<keyword evidence="1" id="KW-0489">Methyltransferase</keyword>
<comment type="caution">
    <text evidence="1">The sequence shown here is derived from an EMBL/GenBank/DDBJ whole genome shotgun (WGS) entry which is preliminary data.</text>
</comment>
<proteinExistence type="predicted"/>
<dbReference type="Pfam" id="PF05869">
    <property type="entry name" value="Dam"/>
    <property type="match status" value="1"/>
</dbReference>
<dbReference type="Proteomes" id="UP001159075">
    <property type="component" value="Unassembled WGS sequence"/>
</dbReference>
<gene>
    <name evidence="1" type="ORF">ODY93_03675</name>
</gene>
<dbReference type="NCBIfam" id="TIGR01712">
    <property type="entry name" value="phage_N6A_met"/>
    <property type="match status" value="1"/>
</dbReference>
<dbReference type="GO" id="GO:0009007">
    <property type="term" value="F:site-specific DNA-methyltransferase (adenine-specific) activity"/>
    <property type="evidence" value="ECO:0007669"/>
    <property type="project" value="UniProtKB-EC"/>
</dbReference>
<accession>A0ABT6UBI1</accession>
<sequence>MSVNSQYASALRELKAKDAHLLEEVGDQWRTPEDLFWGINAVFGPFDMDLFTDGDNSHCARFYTAEDNALVQNWTADLNGGKGFANPPYSRPCKDEDGHDMTGMITIMNKAKFERDQGAKLAFLIRGVPSETWWPEQADHICFIKGRVGFKLPDWFIPANDKQKASSAGFAGAIAIFDKEWRGGPISYIHRDSLRAQGKKLLDMIEAAAEKKASTYITETIETRPDTAEQGEPIIAPQFSDQLDIEDQIARDSTATNSVWPIEVMNIATEVFRLRGTDIAEIIEDQLQEICKEVNRQRLEGLSTDEILDDLFYFALPSEKKPCAA</sequence>
<keyword evidence="1" id="KW-0808">Transferase</keyword>
<dbReference type="EC" id="2.1.1.72" evidence="1"/>
<dbReference type="GO" id="GO:0032259">
    <property type="term" value="P:methylation"/>
    <property type="evidence" value="ECO:0007669"/>
    <property type="project" value="UniProtKB-KW"/>
</dbReference>
<name>A0ABT6UBI1_9GAMM</name>
<protein>
    <submittedName>
        <fullName evidence="1">Phage N-6-adenine-methyltransferase</fullName>
        <ecNumber evidence="1">2.1.1.72</ecNumber>
    </submittedName>
</protein>
<evidence type="ECO:0000313" key="2">
    <source>
        <dbReference type="Proteomes" id="UP001159075"/>
    </source>
</evidence>
<organism evidence="1 2">
    <name type="scientific">Shewanella xiamenensis</name>
    <dbReference type="NCBI Taxonomy" id="332186"/>
    <lineage>
        <taxon>Bacteria</taxon>
        <taxon>Pseudomonadati</taxon>
        <taxon>Pseudomonadota</taxon>
        <taxon>Gammaproteobacteria</taxon>
        <taxon>Alteromonadales</taxon>
        <taxon>Shewanellaceae</taxon>
        <taxon>Shewanella</taxon>
    </lineage>
</organism>
<reference evidence="1 2" key="1">
    <citation type="submission" date="2022-09" db="EMBL/GenBank/DDBJ databases">
        <title>The outer-membrane cytochrome OmcA is essential for infection of Shewanella oneidensis by a zebrafish-associated bacteriophage.</title>
        <authorList>
            <person name="Grenfell A.W."/>
            <person name="Intile P."/>
            <person name="Mcfarlane J."/>
            <person name="Leung D."/>
            <person name="Abdalla K."/>
            <person name="Wold M."/>
            <person name="Kees E."/>
            <person name="Gralnick J."/>
        </authorList>
    </citation>
    <scope>NUCLEOTIDE SEQUENCE [LARGE SCALE GENOMIC DNA]</scope>
    <source>
        <strain evidence="1 2">NF-5</strain>
    </source>
</reference>
<dbReference type="EMBL" id="JAOTLW010000003">
    <property type="protein sequence ID" value="MDI5830654.1"/>
    <property type="molecule type" value="Genomic_DNA"/>
</dbReference>
<keyword evidence="2" id="KW-1185">Reference proteome</keyword>
<dbReference type="RefSeq" id="WP_282678998.1">
    <property type="nucleotide sequence ID" value="NZ_JAOTLW010000003.1"/>
</dbReference>